<feature type="chain" id="PRO_5040254199" evidence="1">
    <location>
        <begin position="21"/>
        <end position="94"/>
    </location>
</feature>
<keyword evidence="4" id="KW-1185">Reference proteome</keyword>
<keyword evidence="1" id="KW-0732">Signal</keyword>
<dbReference type="Pfam" id="PF16470">
    <property type="entry name" value="S8_pro-domain"/>
    <property type="match status" value="1"/>
</dbReference>
<comment type="caution">
    <text evidence="3">The sequence shown here is derived from an EMBL/GenBank/DDBJ whole genome shotgun (WGS) entry which is preliminary data.</text>
</comment>
<name>A0A9Q0MV40_9DIPT</name>
<dbReference type="SUPFAM" id="SSF54897">
    <property type="entry name" value="Protease propeptides/inhibitors"/>
    <property type="match status" value="1"/>
</dbReference>
<evidence type="ECO:0000256" key="1">
    <source>
        <dbReference type="SAM" id="SignalP"/>
    </source>
</evidence>
<feature type="signal peptide" evidence="1">
    <location>
        <begin position="1"/>
        <end position="20"/>
    </location>
</feature>
<accession>A0A9Q0MV40</accession>
<dbReference type="AlphaFoldDB" id="A0A9Q0MV40"/>
<dbReference type="Proteomes" id="UP001151699">
    <property type="component" value="Chromosome X"/>
</dbReference>
<organism evidence="3 4">
    <name type="scientific">Pseudolycoriella hygida</name>
    <dbReference type="NCBI Taxonomy" id="35572"/>
    <lineage>
        <taxon>Eukaryota</taxon>
        <taxon>Metazoa</taxon>
        <taxon>Ecdysozoa</taxon>
        <taxon>Arthropoda</taxon>
        <taxon>Hexapoda</taxon>
        <taxon>Insecta</taxon>
        <taxon>Pterygota</taxon>
        <taxon>Neoptera</taxon>
        <taxon>Endopterygota</taxon>
        <taxon>Diptera</taxon>
        <taxon>Nematocera</taxon>
        <taxon>Sciaroidea</taxon>
        <taxon>Sciaridae</taxon>
        <taxon>Pseudolycoriella</taxon>
    </lineage>
</organism>
<dbReference type="EMBL" id="WJQU01000003">
    <property type="protein sequence ID" value="KAJ6638561.1"/>
    <property type="molecule type" value="Genomic_DNA"/>
</dbReference>
<evidence type="ECO:0000259" key="2">
    <source>
        <dbReference type="Pfam" id="PF16470"/>
    </source>
</evidence>
<reference evidence="3" key="1">
    <citation type="submission" date="2022-07" db="EMBL/GenBank/DDBJ databases">
        <authorList>
            <person name="Trinca V."/>
            <person name="Uliana J.V.C."/>
            <person name="Torres T.T."/>
            <person name="Ward R.J."/>
            <person name="Monesi N."/>
        </authorList>
    </citation>
    <scope>NUCLEOTIDE SEQUENCE</scope>
    <source>
        <strain evidence="3">HSMRA1968</strain>
        <tissue evidence="3">Whole embryos</tissue>
    </source>
</reference>
<gene>
    <name evidence="3" type="primary">Pcsk2</name>
    <name evidence="3" type="ORF">Bhyg_11298</name>
</gene>
<dbReference type="InterPro" id="IPR032815">
    <property type="entry name" value="S8_pro-domain"/>
</dbReference>
<dbReference type="FunFam" id="3.30.70.850:FF:000005">
    <property type="entry name" value="Neuroendocrine convertase"/>
    <property type="match status" value="1"/>
</dbReference>
<dbReference type="OrthoDB" id="7608385at2759"/>
<evidence type="ECO:0000313" key="4">
    <source>
        <dbReference type="Proteomes" id="UP001151699"/>
    </source>
</evidence>
<feature type="non-terminal residue" evidence="3">
    <location>
        <position position="1"/>
    </location>
</feature>
<protein>
    <submittedName>
        <fullName evidence="3">Neuroendocrine convertase 2</fullName>
    </submittedName>
</protein>
<dbReference type="InterPro" id="IPR038466">
    <property type="entry name" value="S8_pro-domain_sf"/>
</dbReference>
<evidence type="ECO:0000313" key="3">
    <source>
        <dbReference type="EMBL" id="KAJ6638561.1"/>
    </source>
</evidence>
<feature type="domain" description="Peptidase S8 pro-domain" evidence="2">
    <location>
        <begin position="30"/>
        <end position="93"/>
    </location>
</feature>
<sequence>MQLLWLCLFGLICGTDTVFSSPRSGVFTSSFLVRFRRNVDNNEAHQLAQRNGFENLGPLPGSSGTEFHFKHRSLPAVRSRRSISHTRVLKREPL</sequence>
<proteinExistence type="predicted"/>
<dbReference type="Gene3D" id="3.30.70.850">
    <property type="entry name" value="Peptidase S8, pro-domain"/>
    <property type="match status" value="1"/>
</dbReference>